<feature type="transmembrane region" description="Helical" evidence="9">
    <location>
        <begin position="157"/>
        <end position="176"/>
    </location>
</feature>
<feature type="transmembrane region" description="Helical" evidence="9">
    <location>
        <begin position="446"/>
        <end position="468"/>
    </location>
</feature>
<dbReference type="GO" id="GO:0016020">
    <property type="term" value="C:membrane"/>
    <property type="evidence" value="ECO:0007669"/>
    <property type="project" value="UniProtKB-SubCell"/>
</dbReference>
<keyword evidence="3 7" id="KW-0813">Transport</keyword>
<reference evidence="12" key="1">
    <citation type="journal article" date="2012" name="MBio">
        <title>Comparative genome analysis of Trichophyton rubrum and related dermatophytes reveals candidate genes involved in infection.</title>
        <authorList>
            <person name="Martinez D.A."/>
            <person name="Oliver B.G."/>
            <person name="Graeser Y."/>
            <person name="Goldberg J.M."/>
            <person name="Li W."/>
            <person name="Martinez-Rossi N.M."/>
            <person name="Monod M."/>
            <person name="Shelest E."/>
            <person name="Barton R.C."/>
            <person name="Birch E."/>
            <person name="Brakhage A.A."/>
            <person name="Chen Z."/>
            <person name="Gurr S.J."/>
            <person name="Heiman D."/>
            <person name="Heitman J."/>
            <person name="Kosti I."/>
            <person name="Rossi A."/>
            <person name="Saif S."/>
            <person name="Samalova M."/>
            <person name="Saunders C.W."/>
            <person name="Shea T."/>
            <person name="Summerbell R.C."/>
            <person name="Xu J."/>
            <person name="Young S."/>
            <person name="Zeng Q."/>
            <person name="Birren B.W."/>
            <person name="Cuomo C.A."/>
            <person name="White T.C."/>
        </authorList>
    </citation>
    <scope>NUCLEOTIDE SEQUENCE [LARGE SCALE GENOMIC DNA]</scope>
    <source>
        <strain evidence="12">ATCC MYA-4604 / CBS 118893</strain>
    </source>
</reference>
<dbReference type="InterPro" id="IPR020846">
    <property type="entry name" value="MFS_dom"/>
</dbReference>
<feature type="region of interest" description="Disordered" evidence="8">
    <location>
        <begin position="1"/>
        <end position="36"/>
    </location>
</feature>
<dbReference type="AlphaFoldDB" id="E4V5I2"/>
<dbReference type="NCBIfam" id="TIGR00879">
    <property type="entry name" value="SP"/>
    <property type="match status" value="1"/>
</dbReference>
<evidence type="ECO:0000256" key="5">
    <source>
        <dbReference type="ARBA" id="ARBA00022989"/>
    </source>
</evidence>
<evidence type="ECO:0000313" key="11">
    <source>
        <dbReference type="EMBL" id="EFR05357.1"/>
    </source>
</evidence>
<dbReference type="InterPro" id="IPR050360">
    <property type="entry name" value="MFS_Sugar_Transporters"/>
</dbReference>
<keyword evidence="6 9" id="KW-0472">Membrane</keyword>
<accession>E4V5I2</accession>
<dbReference type="OrthoDB" id="2241241at2759"/>
<evidence type="ECO:0000256" key="3">
    <source>
        <dbReference type="ARBA" id="ARBA00022448"/>
    </source>
</evidence>
<dbReference type="PRINTS" id="PR00171">
    <property type="entry name" value="SUGRTRNSPORT"/>
</dbReference>
<evidence type="ECO:0000259" key="10">
    <source>
        <dbReference type="PROSITE" id="PS50850"/>
    </source>
</evidence>
<dbReference type="PROSITE" id="PS00216">
    <property type="entry name" value="SUGAR_TRANSPORT_1"/>
    <property type="match status" value="1"/>
</dbReference>
<feature type="transmembrane region" description="Helical" evidence="9">
    <location>
        <begin position="222"/>
        <end position="241"/>
    </location>
</feature>
<feature type="compositionally biased region" description="Polar residues" evidence="8">
    <location>
        <begin position="528"/>
        <end position="554"/>
    </location>
</feature>
<dbReference type="FunFam" id="1.20.1250.20:FF:000044">
    <property type="entry name" value="Hexose transporter Hxt3p"/>
    <property type="match status" value="1"/>
</dbReference>
<proteinExistence type="inferred from homology"/>
<keyword evidence="5 9" id="KW-1133">Transmembrane helix</keyword>
<gene>
    <name evidence="11" type="ORF">MGYG_08368</name>
</gene>
<dbReference type="RefSeq" id="XP_003169464.1">
    <property type="nucleotide sequence ID" value="XM_003169416.1"/>
</dbReference>
<dbReference type="InParanoid" id="E4V5I2"/>
<keyword evidence="4 9" id="KW-0812">Transmembrane</keyword>
<dbReference type="InterPro" id="IPR003663">
    <property type="entry name" value="Sugar/inositol_transpt"/>
</dbReference>
<feature type="transmembrane region" description="Helical" evidence="9">
    <location>
        <begin position="309"/>
        <end position="332"/>
    </location>
</feature>
<comment type="subcellular location">
    <subcellularLocation>
        <location evidence="1">Membrane</location>
        <topology evidence="1">Multi-pass membrane protein</topology>
    </subcellularLocation>
</comment>
<evidence type="ECO:0000256" key="2">
    <source>
        <dbReference type="ARBA" id="ARBA00010992"/>
    </source>
</evidence>
<feature type="transmembrane region" description="Helical" evidence="9">
    <location>
        <begin position="99"/>
        <end position="121"/>
    </location>
</feature>
<feature type="transmembrane region" description="Helical" evidence="9">
    <location>
        <begin position="474"/>
        <end position="495"/>
    </location>
</feature>
<evidence type="ECO:0000256" key="4">
    <source>
        <dbReference type="ARBA" id="ARBA00022692"/>
    </source>
</evidence>
<dbReference type="Proteomes" id="UP000002669">
    <property type="component" value="Unassembled WGS sequence"/>
</dbReference>
<keyword evidence="12" id="KW-1185">Reference proteome</keyword>
<dbReference type="eggNOG" id="KOG0254">
    <property type="taxonomic scope" value="Eukaryota"/>
</dbReference>
<evidence type="ECO:0000256" key="9">
    <source>
        <dbReference type="SAM" id="Phobius"/>
    </source>
</evidence>
<dbReference type="PANTHER" id="PTHR48022">
    <property type="entry name" value="PLASTIDIC GLUCOSE TRANSPORTER 4"/>
    <property type="match status" value="1"/>
</dbReference>
<dbReference type="GeneID" id="10024694"/>
<dbReference type="HOGENOM" id="CLU_001265_30_1_1"/>
<dbReference type="InterPro" id="IPR005828">
    <property type="entry name" value="MFS_sugar_transport-like"/>
</dbReference>
<sequence>MEKVRTMFKSRARPSKEAAGAPPTTGTEVESESRPAGLVNTPVPRLTWRSLVMGVFVSMGGFLFGYDTGQISGILEMEDFKRRFGEPGPQGYSFSHVRAGLIVALLSVGTLIGALIAGPLADRVGRKWSICFWCGVLSAGIIVQITSPEPKWYQVAIGRWVTGLGVGSLSLLVPLYQGESAPRHIRGALVSTYQLFITLGIFIANCINYGTEARPDSSSWRIPMGVTFIWAAILGFGIVFFPDTPRYDYRHNRIDKAKRTMMRLNGVPENHEKLHEEFNEIRRQHEEDQLTKDQPWYQIFFAPTMRSRLLLGVTLQAFQQLTGANYFFYYGTFVFRGAGLSNSYITQMILGAVNFVATFIGLYNIEHFGRRKSLIAGALWMFVCFIIFASVGHFVLNRDDPSLTPGAGKVMVAFSCLFIVGFACTWGPMVWAIIAELYPSRYRATAMAMATASNWLWNFLLAFFTPFIVGEIDFLYGFVFAGCLMVAAALVYFGVIEGAGRTLEEIDLMYHLHVKPWKSSKYVIPPSFQRNGNSNGENGTSAPGSQNQPAELST</sequence>
<protein>
    <submittedName>
        <fullName evidence="11">High-affinity fructose transporter ght6</fullName>
    </submittedName>
</protein>
<feature type="transmembrane region" description="Helical" evidence="9">
    <location>
        <begin position="188"/>
        <end position="210"/>
    </location>
</feature>
<feature type="transmembrane region" description="Helical" evidence="9">
    <location>
        <begin position="46"/>
        <end position="66"/>
    </location>
</feature>
<dbReference type="SUPFAM" id="SSF103473">
    <property type="entry name" value="MFS general substrate transporter"/>
    <property type="match status" value="1"/>
</dbReference>
<feature type="domain" description="Major facilitator superfamily (MFS) profile" evidence="10">
    <location>
        <begin position="53"/>
        <end position="499"/>
    </location>
</feature>
<dbReference type="PROSITE" id="PS50850">
    <property type="entry name" value="MFS"/>
    <property type="match status" value="1"/>
</dbReference>
<evidence type="ECO:0000313" key="12">
    <source>
        <dbReference type="Proteomes" id="UP000002669"/>
    </source>
</evidence>
<dbReference type="FunCoup" id="E4V5I2">
    <property type="interactions" value="1334"/>
</dbReference>
<dbReference type="OMA" id="VMVVFAC"/>
<dbReference type="CDD" id="cd17356">
    <property type="entry name" value="MFS_HXT"/>
    <property type="match status" value="1"/>
</dbReference>
<evidence type="ECO:0000256" key="1">
    <source>
        <dbReference type="ARBA" id="ARBA00004141"/>
    </source>
</evidence>
<evidence type="ECO:0000256" key="8">
    <source>
        <dbReference type="SAM" id="MobiDB-lite"/>
    </source>
</evidence>
<feature type="region of interest" description="Disordered" evidence="8">
    <location>
        <begin position="527"/>
        <end position="554"/>
    </location>
</feature>
<dbReference type="PANTHER" id="PTHR48022:SF39">
    <property type="entry name" value="MONOSACCHARIDE TRANSPORTER, PUTATIVE-RELATED"/>
    <property type="match status" value="1"/>
</dbReference>
<dbReference type="GO" id="GO:0005351">
    <property type="term" value="F:carbohydrate:proton symporter activity"/>
    <property type="evidence" value="ECO:0007669"/>
    <property type="project" value="TreeGrafter"/>
</dbReference>
<dbReference type="Gene3D" id="1.20.1250.20">
    <property type="entry name" value="MFS general substrate transporter like domains"/>
    <property type="match status" value="1"/>
</dbReference>
<name>E4V5I2_ARTGP</name>
<dbReference type="Pfam" id="PF00083">
    <property type="entry name" value="Sugar_tr"/>
    <property type="match status" value="1"/>
</dbReference>
<comment type="similarity">
    <text evidence="2 7">Belongs to the major facilitator superfamily. Sugar transporter (TC 2.A.1.1) family.</text>
</comment>
<dbReference type="EMBL" id="DS989830">
    <property type="protein sequence ID" value="EFR05357.1"/>
    <property type="molecule type" value="Genomic_DNA"/>
</dbReference>
<feature type="transmembrane region" description="Helical" evidence="9">
    <location>
        <begin position="374"/>
        <end position="396"/>
    </location>
</feature>
<evidence type="ECO:0000256" key="7">
    <source>
        <dbReference type="RuleBase" id="RU003346"/>
    </source>
</evidence>
<organism evidence="12">
    <name type="scientific">Arthroderma gypseum (strain ATCC MYA-4604 / CBS 118893)</name>
    <name type="common">Microsporum gypseum</name>
    <dbReference type="NCBI Taxonomy" id="535722"/>
    <lineage>
        <taxon>Eukaryota</taxon>
        <taxon>Fungi</taxon>
        <taxon>Dikarya</taxon>
        <taxon>Ascomycota</taxon>
        <taxon>Pezizomycotina</taxon>
        <taxon>Eurotiomycetes</taxon>
        <taxon>Eurotiomycetidae</taxon>
        <taxon>Onygenales</taxon>
        <taxon>Arthrodermataceae</taxon>
        <taxon>Nannizzia</taxon>
    </lineage>
</organism>
<dbReference type="PROSITE" id="PS00217">
    <property type="entry name" value="SUGAR_TRANSPORT_2"/>
    <property type="match status" value="1"/>
</dbReference>
<feature type="transmembrane region" description="Helical" evidence="9">
    <location>
        <begin position="128"/>
        <end position="145"/>
    </location>
</feature>
<dbReference type="STRING" id="535722.E4V5I2"/>
<feature type="transmembrane region" description="Helical" evidence="9">
    <location>
        <begin position="411"/>
        <end position="434"/>
    </location>
</feature>
<feature type="transmembrane region" description="Helical" evidence="9">
    <location>
        <begin position="344"/>
        <end position="362"/>
    </location>
</feature>
<dbReference type="VEuPathDB" id="FungiDB:MGYG_08368"/>
<feature type="compositionally biased region" description="Basic residues" evidence="8">
    <location>
        <begin position="1"/>
        <end position="13"/>
    </location>
</feature>
<dbReference type="InterPro" id="IPR005829">
    <property type="entry name" value="Sugar_transporter_CS"/>
</dbReference>
<evidence type="ECO:0000256" key="6">
    <source>
        <dbReference type="ARBA" id="ARBA00023136"/>
    </source>
</evidence>
<dbReference type="InterPro" id="IPR036259">
    <property type="entry name" value="MFS_trans_sf"/>
</dbReference>